<comment type="caution">
    <text evidence="2">The sequence shown here is derived from an EMBL/GenBank/DDBJ whole genome shotgun (WGS) entry which is preliminary data.</text>
</comment>
<evidence type="ECO:0000313" key="3">
    <source>
        <dbReference type="Proteomes" id="UP001215598"/>
    </source>
</evidence>
<evidence type="ECO:0000256" key="1">
    <source>
        <dbReference type="SAM" id="SignalP"/>
    </source>
</evidence>
<dbReference type="Gene3D" id="2.80.10.50">
    <property type="match status" value="1"/>
</dbReference>
<proteinExistence type="predicted"/>
<dbReference type="SUPFAM" id="SSF50370">
    <property type="entry name" value="Ricin B-like lectins"/>
    <property type="match status" value="1"/>
</dbReference>
<dbReference type="Proteomes" id="UP001215598">
    <property type="component" value="Unassembled WGS sequence"/>
</dbReference>
<keyword evidence="3" id="KW-1185">Reference proteome</keyword>
<evidence type="ECO:0008006" key="4">
    <source>
        <dbReference type="Google" id="ProtNLM"/>
    </source>
</evidence>
<feature type="chain" id="PRO_5042034684" description="Ricin B lectin domain-containing protein" evidence="1">
    <location>
        <begin position="26"/>
        <end position="194"/>
    </location>
</feature>
<sequence>MSFILRLPLLAALAAATLPFATVLAVPTGFTNVATGDLSSLATTSNFVIASKQFGTELNIGYNITTEGNAVILYTPTTAGSPNQQWILNNVIGSPTEYTIQSADAPTFLSFPGAVVSGTSFNGQTVVDPICYPTYTIKQVTPGVNGYIITENMFGATLTAWAQYVESKTIGVATFQRTVDLGNAQVWELFAAPA</sequence>
<name>A0AAD7I098_9AGAR</name>
<feature type="signal peptide" evidence="1">
    <location>
        <begin position="1"/>
        <end position="25"/>
    </location>
</feature>
<keyword evidence="1" id="KW-0732">Signal</keyword>
<protein>
    <recommendedName>
        <fullName evidence="4">Ricin B lectin domain-containing protein</fullName>
    </recommendedName>
</protein>
<dbReference type="EMBL" id="JARKIB010000147">
    <property type="protein sequence ID" value="KAJ7732144.1"/>
    <property type="molecule type" value="Genomic_DNA"/>
</dbReference>
<accession>A0AAD7I098</accession>
<dbReference type="AlphaFoldDB" id="A0AAD7I098"/>
<gene>
    <name evidence="2" type="ORF">B0H16DRAFT_1696473</name>
</gene>
<evidence type="ECO:0000313" key="2">
    <source>
        <dbReference type="EMBL" id="KAJ7732144.1"/>
    </source>
</evidence>
<dbReference type="InterPro" id="IPR035992">
    <property type="entry name" value="Ricin_B-like_lectins"/>
</dbReference>
<reference evidence="2" key="1">
    <citation type="submission" date="2023-03" db="EMBL/GenBank/DDBJ databases">
        <title>Massive genome expansion in bonnet fungi (Mycena s.s.) driven by repeated elements and novel gene families across ecological guilds.</title>
        <authorList>
            <consortium name="Lawrence Berkeley National Laboratory"/>
            <person name="Harder C.B."/>
            <person name="Miyauchi S."/>
            <person name="Viragh M."/>
            <person name="Kuo A."/>
            <person name="Thoen E."/>
            <person name="Andreopoulos B."/>
            <person name="Lu D."/>
            <person name="Skrede I."/>
            <person name="Drula E."/>
            <person name="Henrissat B."/>
            <person name="Morin E."/>
            <person name="Kohler A."/>
            <person name="Barry K."/>
            <person name="LaButti K."/>
            <person name="Morin E."/>
            <person name="Salamov A."/>
            <person name="Lipzen A."/>
            <person name="Mereny Z."/>
            <person name="Hegedus B."/>
            <person name="Baldrian P."/>
            <person name="Stursova M."/>
            <person name="Weitz H."/>
            <person name="Taylor A."/>
            <person name="Grigoriev I.V."/>
            <person name="Nagy L.G."/>
            <person name="Martin F."/>
            <person name="Kauserud H."/>
        </authorList>
    </citation>
    <scope>NUCLEOTIDE SEQUENCE</scope>
    <source>
        <strain evidence="2">CBHHK182m</strain>
    </source>
</reference>
<organism evidence="2 3">
    <name type="scientific">Mycena metata</name>
    <dbReference type="NCBI Taxonomy" id="1033252"/>
    <lineage>
        <taxon>Eukaryota</taxon>
        <taxon>Fungi</taxon>
        <taxon>Dikarya</taxon>
        <taxon>Basidiomycota</taxon>
        <taxon>Agaricomycotina</taxon>
        <taxon>Agaricomycetes</taxon>
        <taxon>Agaricomycetidae</taxon>
        <taxon>Agaricales</taxon>
        <taxon>Marasmiineae</taxon>
        <taxon>Mycenaceae</taxon>
        <taxon>Mycena</taxon>
    </lineage>
</organism>